<evidence type="ECO:0000313" key="2">
    <source>
        <dbReference type="Proteomes" id="UP001501081"/>
    </source>
</evidence>
<organism evidence="1 2">
    <name type="scientific">Pedobacter ginsengiterrae</name>
    <dbReference type="NCBI Taxonomy" id="871696"/>
    <lineage>
        <taxon>Bacteria</taxon>
        <taxon>Pseudomonadati</taxon>
        <taxon>Bacteroidota</taxon>
        <taxon>Sphingobacteriia</taxon>
        <taxon>Sphingobacteriales</taxon>
        <taxon>Sphingobacteriaceae</taxon>
        <taxon>Pedobacter</taxon>
    </lineage>
</organism>
<name>A0ABP7QGE2_9SPHI</name>
<dbReference type="Pfam" id="PF09601">
    <property type="entry name" value="DUF2459"/>
    <property type="match status" value="1"/>
</dbReference>
<proteinExistence type="predicted"/>
<gene>
    <name evidence="1" type="ORF">GCM10022246_37190</name>
</gene>
<protein>
    <recommendedName>
        <fullName evidence="3">TIGR02117 family protein</fullName>
    </recommendedName>
</protein>
<dbReference type="EMBL" id="BAABAK010000020">
    <property type="protein sequence ID" value="GAA3981692.1"/>
    <property type="molecule type" value="Genomic_DNA"/>
</dbReference>
<dbReference type="NCBIfam" id="TIGR02117">
    <property type="entry name" value="chp_urease_rgn"/>
    <property type="match status" value="1"/>
</dbReference>
<accession>A0ABP7QGE2</accession>
<sequence>MTNGIHTDIVVPANNEQMDWRKEIKFSDTKSADTSSEYLAFGWGDRKFYLETPTFSDLKLSTGLNAILGLSKSAMHTTYYKYVQENKECVKIMISTEQYAKLVKYISASFKTDAEHHFINIKTKLNYDNADAFYEAIGSYSLFKTCNTWSNSALKSCNQKCCYWTIFDSAIFQKYN</sequence>
<dbReference type="Proteomes" id="UP001501081">
    <property type="component" value="Unassembled WGS sequence"/>
</dbReference>
<comment type="caution">
    <text evidence="1">The sequence shown here is derived from an EMBL/GenBank/DDBJ whole genome shotgun (WGS) entry which is preliminary data.</text>
</comment>
<reference evidence="2" key="1">
    <citation type="journal article" date="2019" name="Int. J. Syst. Evol. Microbiol.">
        <title>The Global Catalogue of Microorganisms (GCM) 10K type strain sequencing project: providing services to taxonomists for standard genome sequencing and annotation.</title>
        <authorList>
            <consortium name="The Broad Institute Genomics Platform"/>
            <consortium name="The Broad Institute Genome Sequencing Center for Infectious Disease"/>
            <person name="Wu L."/>
            <person name="Ma J."/>
        </authorList>
    </citation>
    <scope>NUCLEOTIDE SEQUENCE [LARGE SCALE GENOMIC DNA]</scope>
    <source>
        <strain evidence="2">JCM 17338</strain>
    </source>
</reference>
<keyword evidence="2" id="KW-1185">Reference proteome</keyword>
<evidence type="ECO:0008006" key="3">
    <source>
        <dbReference type="Google" id="ProtNLM"/>
    </source>
</evidence>
<dbReference type="InterPro" id="IPR011727">
    <property type="entry name" value="CHP02117"/>
</dbReference>
<evidence type="ECO:0000313" key="1">
    <source>
        <dbReference type="EMBL" id="GAA3981692.1"/>
    </source>
</evidence>